<dbReference type="EMBL" id="BRXS01000007">
    <property type="protein sequence ID" value="GLC27814.1"/>
    <property type="molecule type" value="Genomic_DNA"/>
</dbReference>
<dbReference type="AlphaFoldDB" id="A0AA37Q762"/>
<dbReference type="SUPFAM" id="SSF53474">
    <property type="entry name" value="alpha/beta-Hydrolases"/>
    <property type="match status" value="1"/>
</dbReference>
<dbReference type="RefSeq" id="WP_284352244.1">
    <property type="nucleotide sequence ID" value="NZ_BRXS01000007.1"/>
</dbReference>
<organism evidence="4 5">
    <name type="scientific">Roseisolibacter agri</name>
    <dbReference type="NCBI Taxonomy" id="2014610"/>
    <lineage>
        <taxon>Bacteria</taxon>
        <taxon>Pseudomonadati</taxon>
        <taxon>Gemmatimonadota</taxon>
        <taxon>Gemmatimonadia</taxon>
        <taxon>Gemmatimonadales</taxon>
        <taxon>Gemmatimonadaceae</taxon>
        <taxon>Roseisolibacter</taxon>
    </lineage>
</organism>
<dbReference type="InterPro" id="IPR008220">
    <property type="entry name" value="HAT_MetX-like"/>
</dbReference>
<dbReference type="Gene3D" id="3.40.50.1820">
    <property type="entry name" value="alpha/beta hydrolase"/>
    <property type="match status" value="1"/>
</dbReference>
<feature type="signal peptide" evidence="2">
    <location>
        <begin position="1"/>
        <end position="19"/>
    </location>
</feature>
<protein>
    <submittedName>
        <fullName evidence="4">Homoserine O-acetyltransferase</fullName>
    </submittedName>
</protein>
<evidence type="ECO:0000256" key="1">
    <source>
        <dbReference type="ARBA" id="ARBA00022679"/>
    </source>
</evidence>
<evidence type="ECO:0000256" key="2">
    <source>
        <dbReference type="SAM" id="SignalP"/>
    </source>
</evidence>
<dbReference type="GO" id="GO:0009086">
    <property type="term" value="P:methionine biosynthetic process"/>
    <property type="evidence" value="ECO:0007669"/>
    <property type="project" value="TreeGrafter"/>
</dbReference>
<evidence type="ECO:0000313" key="4">
    <source>
        <dbReference type="EMBL" id="GLC27814.1"/>
    </source>
</evidence>
<dbReference type="PANTHER" id="PTHR32268">
    <property type="entry name" value="HOMOSERINE O-ACETYLTRANSFERASE"/>
    <property type="match status" value="1"/>
</dbReference>
<comment type="caution">
    <text evidence="4">The sequence shown here is derived from an EMBL/GenBank/DDBJ whole genome shotgun (WGS) entry which is preliminary data.</text>
</comment>
<dbReference type="GO" id="GO:0009092">
    <property type="term" value="P:homoserine metabolic process"/>
    <property type="evidence" value="ECO:0007669"/>
    <property type="project" value="TreeGrafter"/>
</dbReference>
<keyword evidence="5" id="KW-1185">Reference proteome</keyword>
<evidence type="ECO:0000313" key="5">
    <source>
        <dbReference type="Proteomes" id="UP001161325"/>
    </source>
</evidence>
<feature type="chain" id="PRO_5041215889" evidence="2">
    <location>
        <begin position="20"/>
        <end position="353"/>
    </location>
</feature>
<dbReference type="GO" id="GO:0004414">
    <property type="term" value="F:homoserine O-acetyltransferase activity"/>
    <property type="evidence" value="ECO:0007669"/>
    <property type="project" value="TreeGrafter"/>
</dbReference>
<dbReference type="NCBIfam" id="NF005071">
    <property type="entry name" value="PRK06489.1"/>
    <property type="match status" value="1"/>
</dbReference>
<reference evidence="4" key="1">
    <citation type="submission" date="2022-08" db="EMBL/GenBank/DDBJ databases">
        <title>Draft genome sequencing of Roseisolibacter agri AW1220.</title>
        <authorList>
            <person name="Tobiishi Y."/>
            <person name="Tonouchi A."/>
        </authorList>
    </citation>
    <scope>NUCLEOTIDE SEQUENCE</scope>
    <source>
        <strain evidence="4">AW1220</strain>
    </source>
</reference>
<dbReference type="PANTHER" id="PTHR32268:SF11">
    <property type="entry name" value="HOMOSERINE O-ACETYLTRANSFERASE"/>
    <property type="match status" value="1"/>
</dbReference>
<dbReference type="Proteomes" id="UP001161325">
    <property type="component" value="Unassembled WGS sequence"/>
</dbReference>
<keyword evidence="2" id="KW-0732">Signal</keyword>
<name>A0AA37Q762_9BACT</name>
<dbReference type="InterPro" id="IPR029058">
    <property type="entry name" value="AB_hydrolase_fold"/>
</dbReference>
<keyword evidence="1" id="KW-0808">Transferase</keyword>
<evidence type="ECO:0000259" key="3">
    <source>
        <dbReference type="Pfam" id="PF00561"/>
    </source>
</evidence>
<dbReference type="Pfam" id="PF00561">
    <property type="entry name" value="Abhydrolase_1"/>
    <property type="match status" value="1"/>
</dbReference>
<accession>A0AA37Q762</accession>
<gene>
    <name evidence="4" type="ORF">rosag_43270</name>
</gene>
<feature type="domain" description="AB hydrolase-1" evidence="3">
    <location>
        <begin position="62"/>
        <end position="299"/>
    </location>
</feature>
<proteinExistence type="predicted"/>
<sequence length="353" mass="38319">MRLLSGLLLSLVALTPAAAQRTEGDHVIRDFRFASGETLPELRIHYTTLGRPRRGADGVVRNAVLLLHGTTGTGTGLVAPMSPLFAPGAPLDTTAHYVVLPDGIGHGRSSKPSDGLRMRFPKYTYDDMVDAQRRLLVDGLGVGHLRLVMGTSMGCMHAWVWGTRHAGFADALVPLACAPAPIAGRNRMIRRLIVDDITSDPEWRAGDYAQPPVRGLRAAMGVLFVMTSAPLVQHRQAPTRAQADSAILVYLDRQARAQDANDVIYAFEASRDYDPSPLLAKVTVPVLAINSADDFVNPPELGLMERLMPAVPRGEYVLIPTSERTRGHGTHSQPAVWGERLAAFLRALPPITR</sequence>
<dbReference type="InterPro" id="IPR000073">
    <property type="entry name" value="AB_hydrolase_1"/>
</dbReference>